<dbReference type="Gene3D" id="3.90.280.10">
    <property type="entry name" value="PEBP-like"/>
    <property type="match status" value="1"/>
</dbReference>
<dbReference type="EMBL" id="CADCSZ010000197">
    <property type="protein sequence ID" value="CAA9269429.1"/>
    <property type="molecule type" value="Genomic_DNA"/>
</dbReference>
<protein>
    <recommendedName>
        <fullName evidence="4">YbhB/YbcL family Raf kinase inhibitor-like protein</fullName>
    </recommendedName>
</protein>
<evidence type="ECO:0008006" key="4">
    <source>
        <dbReference type="Google" id="ProtNLM"/>
    </source>
</evidence>
<accession>A0A6J4J3L7</accession>
<dbReference type="AlphaFoldDB" id="A0A6J4J3L7"/>
<evidence type="ECO:0000313" key="3">
    <source>
        <dbReference type="EMBL" id="CAA9269429.1"/>
    </source>
</evidence>
<keyword evidence="2" id="KW-1133">Transmembrane helix</keyword>
<sequence>MPWVGVPGTRPESNLVRDAVLGVLTVAVLGRVGTSLVVGARRAGRRRSPTTDVLRGVRLRHVWPAPVVLTAVVVFGPAWLVPPLRFGWWSLLGGQGYAVLGTTDQTIGRAWEVIVPVVFALLLTALPLLVDAEERRFRRGAEGRTTARRALRGLQFGLVAASLALSACGLADSSELRVESPDLRDGRSLDERFTCTGENAVPTLRWSGGGDGVGGWAVVVEDADSPMGTFTHWIVTGLGPATRSVGAQLPEGAVAGLTSSGRPGYVGPCPTTGEEHRFRFRVHALSEPLVLEANTPVVVARRRIETLSLDAAELEVTHRTP</sequence>
<dbReference type="InterPro" id="IPR008914">
    <property type="entry name" value="PEBP"/>
</dbReference>
<dbReference type="PANTHER" id="PTHR30289:SF1">
    <property type="entry name" value="PEBP (PHOSPHATIDYLETHANOLAMINE-BINDING PROTEIN) FAMILY PROTEIN"/>
    <property type="match status" value="1"/>
</dbReference>
<dbReference type="NCBIfam" id="TIGR00481">
    <property type="entry name" value="YbhB/YbcL family Raf kinase inhibitor-like protein"/>
    <property type="match status" value="1"/>
</dbReference>
<dbReference type="InterPro" id="IPR036610">
    <property type="entry name" value="PEBP-like_sf"/>
</dbReference>
<keyword evidence="2" id="KW-0812">Transmembrane</keyword>
<dbReference type="CDD" id="cd00865">
    <property type="entry name" value="PEBP_bact_arch"/>
    <property type="match status" value="1"/>
</dbReference>
<feature type="transmembrane region" description="Helical" evidence="2">
    <location>
        <begin position="20"/>
        <end position="40"/>
    </location>
</feature>
<keyword evidence="2" id="KW-0472">Membrane</keyword>
<dbReference type="Pfam" id="PF01161">
    <property type="entry name" value="PBP"/>
    <property type="match status" value="1"/>
</dbReference>
<name>A0A6J4J3L7_9ACTN</name>
<gene>
    <name evidence="3" type="ORF">AVDCRST_MAG76-3298</name>
</gene>
<feature type="transmembrane region" description="Helical" evidence="2">
    <location>
        <begin position="113"/>
        <end position="132"/>
    </location>
</feature>
<dbReference type="PANTHER" id="PTHR30289">
    <property type="entry name" value="UNCHARACTERIZED PROTEIN YBCL-RELATED"/>
    <property type="match status" value="1"/>
</dbReference>
<dbReference type="SUPFAM" id="SSF49777">
    <property type="entry name" value="PEBP-like"/>
    <property type="match status" value="1"/>
</dbReference>
<dbReference type="InterPro" id="IPR005247">
    <property type="entry name" value="YbhB_YbcL/LppC-like"/>
</dbReference>
<proteinExistence type="inferred from homology"/>
<reference evidence="3" key="1">
    <citation type="submission" date="2020-02" db="EMBL/GenBank/DDBJ databases">
        <authorList>
            <person name="Meier V. D."/>
        </authorList>
    </citation>
    <scope>NUCLEOTIDE SEQUENCE</scope>
    <source>
        <strain evidence="3">AVDCRST_MAG76</strain>
    </source>
</reference>
<evidence type="ECO:0000256" key="2">
    <source>
        <dbReference type="SAM" id="Phobius"/>
    </source>
</evidence>
<organism evidence="3">
    <name type="scientific">uncultured Acidimicrobiales bacterium</name>
    <dbReference type="NCBI Taxonomy" id="310071"/>
    <lineage>
        <taxon>Bacteria</taxon>
        <taxon>Bacillati</taxon>
        <taxon>Actinomycetota</taxon>
        <taxon>Acidimicrobiia</taxon>
        <taxon>Acidimicrobiales</taxon>
        <taxon>environmental samples</taxon>
    </lineage>
</organism>
<comment type="similarity">
    <text evidence="1">Belongs to the UPF0098 family.</text>
</comment>
<feature type="transmembrane region" description="Helical" evidence="2">
    <location>
        <begin position="61"/>
        <end position="81"/>
    </location>
</feature>
<evidence type="ECO:0000256" key="1">
    <source>
        <dbReference type="ARBA" id="ARBA00007120"/>
    </source>
</evidence>